<evidence type="ECO:0008006" key="3">
    <source>
        <dbReference type="Google" id="ProtNLM"/>
    </source>
</evidence>
<name>A0A1V6TGI2_9EURO</name>
<protein>
    <recommendedName>
        <fullName evidence="3">AB hydrolase-1 domain-containing protein</fullName>
    </recommendedName>
</protein>
<proteinExistence type="predicted"/>
<keyword evidence="2" id="KW-1185">Reference proteome</keyword>
<dbReference type="GO" id="GO:0072330">
    <property type="term" value="P:monocarboxylic acid biosynthetic process"/>
    <property type="evidence" value="ECO:0007669"/>
    <property type="project" value="UniProtKB-ARBA"/>
</dbReference>
<dbReference type="EMBL" id="MLKD01000006">
    <property type="protein sequence ID" value="OQE25462.1"/>
    <property type="molecule type" value="Genomic_DNA"/>
</dbReference>
<organism evidence="1 2">
    <name type="scientific">Penicillium steckii</name>
    <dbReference type="NCBI Taxonomy" id="303698"/>
    <lineage>
        <taxon>Eukaryota</taxon>
        <taxon>Fungi</taxon>
        <taxon>Dikarya</taxon>
        <taxon>Ascomycota</taxon>
        <taxon>Pezizomycotina</taxon>
        <taxon>Eurotiomycetes</taxon>
        <taxon>Eurotiomycetidae</taxon>
        <taxon>Eurotiales</taxon>
        <taxon>Aspergillaceae</taxon>
        <taxon>Penicillium</taxon>
    </lineage>
</organism>
<dbReference type="OrthoDB" id="294702at2759"/>
<dbReference type="AlphaFoldDB" id="A0A1V6TGI2"/>
<dbReference type="GO" id="GO:0017000">
    <property type="term" value="P:antibiotic biosynthetic process"/>
    <property type="evidence" value="ECO:0007669"/>
    <property type="project" value="UniProtKB-ARBA"/>
</dbReference>
<dbReference type="Proteomes" id="UP000191285">
    <property type="component" value="Unassembled WGS sequence"/>
</dbReference>
<reference evidence="2" key="1">
    <citation type="journal article" date="2017" name="Nat. Microbiol.">
        <title>Global analysis of biosynthetic gene clusters reveals vast potential of secondary metabolite production in Penicillium species.</title>
        <authorList>
            <person name="Nielsen J.C."/>
            <person name="Grijseels S."/>
            <person name="Prigent S."/>
            <person name="Ji B."/>
            <person name="Dainat J."/>
            <person name="Nielsen K.F."/>
            <person name="Frisvad J.C."/>
            <person name="Workman M."/>
            <person name="Nielsen J."/>
        </authorList>
    </citation>
    <scope>NUCLEOTIDE SEQUENCE [LARGE SCALE GENOMIC DNA]</scope>
    <source>
        <strain evidence="2">IBT 24891</strain>
    </source>
</reference>
<dbReference type="SUPFAM" id="SSF53474">
    <property type="entry name" value="alpha/beta-Hydrolases"/>
    <property type="match status" value="1"/>
</dbReference>
<accession>A0A1V6TGI2</accession>
<gene>
    <name evidence="1" type="ORF">PENSTE_c006G03261</name>
</gene>
<sequence>MATENAEYNSITGAKEHILILPDGRNLAYAHNGPTASRKVVLFFPGLFSVGSAPRIPEPCREIGAHWIAPTLLGMGNTSTRDSTIPYHVCLARDITALLRHLYPTNDFDTLYISGASYGTIPAQMLYGANYELFPAGRKIAGCLSIVGLSPLRYHKSYAKDISWQSWFLFGPLTQLLPFHALQWVFRIFFGLKLKDLNGAKDFLYRTAMNTMDSEERITMERWLEKNELTEDELVSQMARDSMKCCLNWDGFMEISDIVHSDWGFDPRLLDDQHASKPVFLVGSTADQICGSANSWLLKSYRSARLKEIPGGHSSALFHIDEIWREFIEMC</sequence>
<dbReference type="InterPro" id="IPR029058">
    <property type="entry name" value="AB_hydrolase_fold"/>
</dbReference>
<evidence type="ECO:0000313" key="2">
    <source>
        <dbReference type="Proteomes" id="UP000191285"/>
    </source>
</evidence>
<dbReference type="Gene3D" id="3.40.50.1820">
    <property type="entry name" value="alpha/beta hydrolase"/>
    <property type="match status" value="1"/>
</dbReference>
<evidence type="ECO:0000313" key="1">
    <source>
        <dbReference type="EMBL" id="OQE25462.1"/>
    </source>
</evidence>
<comment type="caution">
    <text evidence="1">The sequence shown here is derived from an EMBL/GenBank/DDBJ whole genome shotgun (WGS) entry which is preliminary data.</text>
</comment>